<dbReference type="Proteomes" id="UP000334990">
    <property type="component" value="Unassembled WGS sequence"/>
</dbReference>
<evidence type="ECO:0000256" key="4">
    <source>
        <dbReference type="SAM" id="MobiDB-lite"/>
    </source>
</evidence>
<dbReference type="AlphaFoldDB" id="A0A5M3VPT8"/>
<proteinExistence type="predicted"/>
<evidence type="ECO:0000256" key="2">
    <source>
        <dbReference type="ARBA" id="ARBA00022525"/>
    </source>
</evidence>
<name>A0A5M3VPT8_9ACTN</name>
<dbReference type="Pfam" id="PF03534">
    <property type="entry name" value="SpvB"/>
    <property type="match status" value="1"/>
</dbReference>
<reference evidence="5 6" key="1">
    <citation type="submission" date="2019-10" db="EMBL/GenBank/DDBJ databases">
        <title>Whole genome shotgun sequence of Acrocarpospora corrugata NBRC 13972.</title>
        <authorList>
            <person name="Ichikawa N."/>
            <person name="Kimura A."/>
            <person name="Kitahashi Y."/>
            <person name="Komaki H."/>
            <person name="Oguchi A."/>
        </authorList>
    </citation>
    <scope>NUCLEOTIDE SEQUENCE [LARGE SCALE GENOMIC DNA]</scope>
    <source>
        <strain evidence="5 6">NBRC 13972</strain>
    </source>
</reference>
<evidence type="ECO:0000256" key="1">
    <source>
        <dbReference type="ARBA" id="ARBA00004613"/>
    </source>
</evidence>
<keyword evidence="2" id="KW-0964">Secreted</keyword>
<comment type="caution">
    <text evidence="5">The sequence shown here is derived from an EMBL/GenBank/DDBJ whole genome shotgun (WGS) entry which is preliminary data.</text>
</comment>
<dbReference type="GO" id="GO:0005576">
    <property type="term" value="C:extracellular region"/>
    <property type="evidence" value="ECO:0007669"/>
    <property type="project" value="UniProtKB-SubCell"/>
</dbReference>
<protein>
    <submittedName>
        <fullName evidence="5">Uncharacterized protein</fullName>
    </submittedName>
</protein>
<accession>A0A5M3VPT8</accession>
<dbReference type="InterPro" id="IPR003284">
    <property type="entry name" value="Sal_SpvB"/>
</dbReference>
<evidence type="ECO:0000313" key="5">
    <source>
        <dbReference type="EMBL" id="GER98806.1"/>
    </source>
</evidence>
<evidence type="ECO:0000313" key="6">
    <source>
        <dbReference type="Proteomes" id="UP000334990"/>
    </source>
</evidence>
<keyword evidence="3" id="KW-0843">Virulence</keyword>
<comment type="subcellular location">
    <subcellularLocation>
        <location evidence="1">Secreted</location>
    </subcellularLocation>
</comment>
<dbReference type="EMBL" id="BLAD01000037">
    <property type="protein sequence ID" value="GER98806.1"/>
    <property type="molecule type" value="Genomic_DNA"/>
</dbReference>
<dbReference type="GO" id="GO:0005737">
    <property type="term" value="C:cytoplasm"/>
    <property type="evidence" value="ECO:0007669"/>
    <property type="project" value="InterPro"/>
</dbReference>
<dbReference type="OrthoDB" id="582519at2"/>
<feature type="region of interest" description="Disordered" evidence="4">
    <location>
        <begin position="92"/>
        <end position="121"/>
    </location>
</feature>
<evidence type="ECO:0000256" key="3">
    <source>
        <dbReference type="ARBA" id="ARBA00023026"/>
    </source>
</evidence>
<keyword evidence="6" id="KW-1185">Reference proteome</keyword>
<gene>
    <name evidence="5" type="ORF">Acor_08700</name>
</gene>
<organism evidence="5 6">
    <name type="scientific">Acrocarpospora corrugata</name>
    <dbReference type="NCBI Taxonomy" id="35763"/>
    <lineage>
        <taxon>Bacteria</taxon>
        <taxon>Bacillati</taxon>
        <taxon>Actinomycetota</taxon>
        <taxon>Actinomycetes</taxon>
        <taxon>Streptosporangiales</taxon>
        <taxon>Streptosporangiaceae</taxon>
        <taxon>Acrocarpospora</taxon>
    </lineage>
</organism>
<sequence length="341" mass="36655">MIPMSASIVCHGVRGGTHGNGTRKFASRLGLLELPACALDPVVTPGCRAETGEARRLTVRNDLANGRIRAEVTARPEGGGSVFLPASFAEPPDPTSATGSFAATDLKPSGARQSGNSGGDFSYTVPVPLPPSVSGHAPELSLSYSSSAVDSLTGYTNNQAPWVGMGWGLSEAYIERRFRSCASDAFFSVIAPELSKNINQGSWKHWCWESPDENDEDAATTDRANSHLVLSLEGRSSAIVKDRTSGTYKTVEDFGWKIEQIAAGAESGQPYWRVTTQEGTVYRFGFRRDASLQAPYLGDDPGEPCHSQYPKHNFITGQSPALGAGSFCRSPWRWYLDQGPT</sequence>